<name>A0A1T4L6E4_9BACT</name>
<accession>A0A1T4L6E4</accession>
<organism evidence="2 3">
    <name type="scientific">Segatella oulorum</name>
    <dbReference type="NCBI Taxonomy" id="28136"/>
    <lineage>
        <taxon>Bacteria</taxon>
        <taxon>Pseudomonadati</taxon>
        <taxon>Bacteroidota</taxon>
        <taxon>Bacteroidia</taxon>
        <taxon>Bacteroidales</taxon>
        <taxon>Prevotellaceae</taxon>
        <taxon>Segatella</taxon>
    </lineage>
</organism>
<evidence type="ECO:0000313" key="2">
    <source>
        <dbReference type="EMBL" id="SJZ50299.1"/>
    </source>
</evidence>
<evidence type="ECO:0000313" key="3">
    <source>
        <dbReference type="Proteomes" id="UP000190065"/>
    </source>
</evidence>
<dbReference type="EMBL" id="FUXK01000003">
    <property type="protein sequence ID" value="SJZ50299.1"/>
    <property type="molecule type" value="Genomic_DNA"/>
</dbReference>
<keyword evidence="1" id="KW-0812">Transmembrane</keyword>
<dbReference type="Proteomes" id="UP000190065">
    <property type="component" value="Unassembled WGS sequence"/>
</dbReference>
<protein>
    <submittedName>
        <fullName evidence="2">Uncharacterized protein</fullName>
    </submittedName>
</protein>
<keyword evidence="1" id="KW-1133">Transmembrane helix</keyword>
<reference evidence="2 3" key="1">
    <citation type="submission" date="2017-02" db="EMBL/GenBank/DDBJ databases">
        <authorList>
            <person name="Peterson S.W."/>
        </authorList>
    </citation>
    <scope>NUCLEOTIDE SEQUENCE [LARGE SCALE GENOMIC DNA]</scope>
    <source>
        <strain evidence="2 3">ATCC 43324</strain>
    </source>
</reference>
<proteinExistence type="predicted"/>
<gene>
    <name evidence="2" type="ORF">SAMN02745202_00303</name>
</gene>
<evidence type="ECO:0000256" key="1">
    <source>
        <dbReference type="SAM" id="Phobius"/>
    </source>
</evidence>
<sequence>MRRMVINPPSFLLFLGLVSEFVTYHLDIIIVVHLWLDRPTRPGNYFFDNIY</sequence>
<keyword evidence="1" id="KW-0472">Membrane</keyword>
<dbReference type="AlphaFoldDB" id="A0A1T4L6E4"/>
<feature type="transmembrane region" description="Helical" evidence="1">
    <location>
        <begin position="12"/>
        <end position="36"/>
    </location>
</feature>